<sequence>MCLILELFADCSMPKVHSRKMQFSPDLSKPGETLKSTHLEERSW</sequence>
<dbReference type="AlphaFoldDB" id="A0A0E9TAD7"/>
<name>A0A0E9TAD7_ANGAN</name>
<protein>
    <submittedName>
        <fullName evidence="2">Uncharacterized protein</fullName>
    </submittedName>
</protein>
<reference evidence="2" key="1">
    <citation type="submission" date="2014-11" db="EMBL/GenBank/DDBJ databases">
        <authorList>
            <person name="Amaro Gonzalez C."/>
        </authorList>
    </citation>
    <scope>NUCLEOTIDE SEQUENCE</scope>
</reference>
<accession>A0A0E9TAD7</accession>
<proteinExistence type="predicted"/>
<reference evidence="2" key="2">
    <citation type="journal article" date="2015" name="Fish Shellfish Immunol.">
        <title>Early steps in the European eel (Anguilla anguilla)-Vibrio vulnificus interaction in the gills: Role of the RtxA13 toxin.</title>
        <authorList>
            <person name="Callol A."/>
            <person name="Pajuelo D."/>
            <person name="Ebbesson L."/>
            <person name="Teles M."/>
            <person name="MacKenzie S."/>
            <person name="Amaro C."/>
        </authorList>
    </citation>
    <scope>NUCLEOTIDE SEQUENCE</scope>
</reference>
<dbReference type="EMBL" id="GBXM01057996">
    <property type="protein sequence ID" value="JAH50581.1"/>
    <property type="molecule type" value="Transcribed_RNA"/>
</dbReference>
<feature type="compositionally biased region" description="Basic and acidic residues" evidence="1">
    <location>
        <begin position="35"/>
        <end position="44"/>
    </location>
</feature>
<organism evidence="2">
    <name type="scientific">Anguilla anguilla</name>
    <name type="common">European freshwater eel</name>
    <name type="synonym">Muraena anguilla</name>
    <dbReference type="NCBI Taxonomy" id="7936"/>
    <lineage>
        <taxon>Eukaryota</taxon>
        <taxon>Metazoa</taxon>
        <taxon>Chordata</taxon>
        <taxon>Craniata</taxon>
        <taxon>Vertebrata</taxon>
        <taxon>Euteleostomi</taxon>
        <taxon>Actinopterygii</taxon>
        <taxon>Neopterygii</taxon>
        <taxon>Teleostei</taxon>
        <taxon>Anguilliformes</taxon>
        <taxon>Anguillidae</taxon>
        <taxon>Anguilla</taxon>
    </lineage>
</organism>
<evidence type="ECO:0000313" key="2">
    <source>
        <dbReference type="EMBL" id="JAH50581.1"/>
    </source>
</evidence>
<feature type="region of interest" description="Disordered" evidence="1">
    <location>
        <begin position="22"/>
        <end position="44"/>
    </location>
</feature>
<evidence type="ECO:0000256" key="1">
    <source>
        <dbReference type="SAM" id="MobiDB-lite"/>
    </source>
</evidence>